<dbReference type="EMBL" id="BMMP01000005">
    <property type="protein sequence ID" value="GGO47063.1"/>
    <property type="molecule type" value="Genomic_DNA"/>
</dbReference>
<evidence type="ECO:0000313" key="3">
    <source>
        <dbReference type="Proteomes" id="UP000631535"/>
    </source>
</evidence>
<sequence>MRLPVELVRPRAVESIPDGPGWHHSVKLDGWRVALAVTGEGVRVQSRSKRDVTPQFPELAAAAAGLEAGTVIDGEAVVWSEEQGRFDFEALQSRGLARRPRPGAPGAVLVAFDLLAVPYTDLRPSPLRTRWARLRDVVGQAGPEIQTVLATEDAEQARAWTRELRPRGVEGIVSKRWDSAYRPGDRRAAWRKMRISDTVDARLLGVVGPGRRPWSAVVALPDGRRAVTTPRLDSVAAARLGQAVAGQLGEEVRDAELDVRWRPLAEPVTVEVRVRTGRDTLVRYARLRPEM</sequence>
<protein>
    <submittedName>
        <fullName evidence="2">DNA ligase</fullName>
    </submittedName>
</protein>
<reference evidence="3" key="1">
    <citation type="journal article" date="2019" name="Int. J. Syst. Evol. Microbiol.">
        <title>The Global Catalogue of Microorganisms (GCM) 10K type strain sequencing project: providing services to taxonomists for standard genome sequencing and annotation.</title>
        <authorList>
            <consortium name="The Broad Institute Genomics Platform"/>
            <consortium name="The Broad Institute Genome Sequencing Center for Infectious Disease"/>
            <person name="Wu L."/>
            <person name="Ma J."/>
        </authorList>
    </citation>
    <scope>NUCLEOTIDE SEQUENCE [LARGE SCALE GENOMIC DNA]</scope>
    <source>
        <strain evidence="3">CGMCC 4.7178</strain>
    </source>
</reference>
<feature type="domain" description="ATP-dependent DNA ligase family profile" evidence="1">
    <location>
        <begin position="109"/>
        <end position="212"/>
    </location>
</feature>
<evidence type="ECO:0000259" key="1">
    <source>
        <dbReference type="PROSITE" id="PS50160"/>
    </source>
</evidence>
<keyword evidence="2" id="KW-0436">Ligase</keyword>
<dbReference type="PANTHER" id="PTHR45997:SF1">
    <property type="entry name" value="DNA LIGASE 4"/>
    <property type="match status" value="1"/>
</dbReference>
<comment type="caution">
    <text evidence="2">The sequence shown here is derived from an EMBL/GenBank/DDBJ whole genome shotgun (WGS) entry which is preliminary data.</text>
</comment>
<accession>A0ABQ2M5D6</accession>
<dbReference type="GO" id="GO:0016874">
    <property type="term" value="F:ligase activity"/>
    <property type="evidence" value="ECO:0007669"/>
    <property type="project" value="UniProtKB-KW"/>
</dbReference>
<dbReference type="Gene3D" id="3.30.1490.70">
    <property type="match status" value="1"/>
</dbReference>
<dbReference type="PANTHER" id="PTHR45997">
    <property type="entry name" value="DNA LIGASE 4"/>
    <property type="match status" value="1"/>
</dbReference>
<dbReference type="Pfam" id="PF01068">
    <property type="entry name" value="DNA_ligase_A_M"/>
    <property type="match status" value="1"/>
</dbReference>
<evidence type="ECO:0000313" key="2">
    <source>
        <dbReference type="EMBL" id="GGO47063.1"/>
    </source>
</evidence>
<organism evidence="2 3">
    <name type="scientific">Streptomyces daqingensis</name>
    <dbReference type="NCBI Taxonomy" id="1472640"/>
    <lineage>
        <taxon>Bacteria</taxon>
        <taxon>Bacillati</taxon>
        <taxon>Actinomycetota</taxon>
        <taxon>Actinomycetes</taxon>
        <taxon>Kitasatosporales</taxon>
        <taxon>Streptomycetaceae</taxon>
        <taxon>Streptomyces</taxon>
    </lineage>
</organism>
<keyword evidence="3" id="KW-1185">Reference proteome</keyword>
<dbReference type="InterPro" id="IPR029710">
    <property type="entry name" value="LIG4"/>
</dbReference>
<name>A0ABQ2M5D6_9ACTN</name>
<dbReference type="Proteomes" id="UP000631535">
    <property type="component" value="Unassembled WGS sequence"/>
</dbReference>
<dbReference type="SUPFAM" id="SSF56091">
    <property type="entry name" value="DNA ligase/mRNA capping enzyme, catalytic domain"/>
    <property type="match status" value="1"/>
</dbReference>
<gene>
    <name evidence="2" type="ORF">GCM10012287_18820</name>
</gene>
<dbReference type="InterPro" id="IPR012310">
    <property type="entry name" value="DNA_ligase_ATP-dep_cent"/>
</dbReference>
<proteinExistence type="predicted"/>
<dbReference type="PROSITE" id="PS50160">
    <property type="entry name" value="DNA_LIGASE_A3"/>
    <property type="match status" value="1"/>
</dbReference>
<dbReference type="Gene3D" id="3.30.470.30">
    <property type="entry name" value="DNA ligase/mRNA capping enzyme"/>
    <property type="match status" value="1"/>
</dbReference>